<sequence length="242" mass="26200">MTEDLFFLIDKPVLLLCVLFVGGVIGIGIERLVEGQKRAARRAYWAGRNAAKRSRGGQNDYARTAKFLLAGKSNSKTSLDASDQLRIVMAASFKARALLNRPEANVFKTLDAAVIGRNPAWQVMAQVSLGEFLSSEDGEAYFAVNSKRVDFALMDERCRVRHAIEYQGTGHHLEGGAAAARDAVKKEALRKAGIGYHEVVAGHTTPAELKRLVERLVPPAVPPEPTTPTKAVPAPCGPVVQV</sequence>
<dbReference type="Proteomes" id="UP001142648">
    <property type="component" value="Unassembled WGS sequence"/>
</dbReference>
<evidence type="ECO:0000256" key="1">
    <source>
        <dbReference type="SAM" id="MobiDB-lite"/>
    </source>
</evidence>
<keyword evidence="2" id="KW-0472">Membrane</keyword>
<name>A0A9X3AAE9_9SPHN</name>
<dbReference type="AlphaFoldDB" id="A0A9X3AAE9"/>
<keyword evidence="2" id="KW-1133">Transmembrane helix</keyword>
<dbReference type="RefSeq" id="WP_259962831.1">
    <property type="nucleotide sequence ID" value="NZ_JAOAMV010000006.1"/>
</dbReference>
<reference evidence="4" key="1">
    <citation type="submission" date="2022-09" db="EMBL/GenBank/DDBJ databases">
        <title>The genome sequence of Tsuneonella sp. YG55.</title>
        <authorList>
            <person name="Liu Y."/>
        </authorList>
    </citation>
    <scope>NUCLEOTIDE SEQUENCE</scope>
    <source>
        <strain evidence="4">YG55</strain>
    </source>
</reference>
<evidence type="ECO:0000313" key="4">
    <source>
        <dbReference type="EMBL" id="MCT2559845.1"/>
    </source>
</evidence>
<keyword evidence="5" id="KW-1185">Reference proteome</keyword>
<evidence type="ECO:0000259" key="3">
    <source>
        <dbReference type="Pfam" id="PF10881"/>
    </source>
</evidence>
<dbReference type="InterPro" id="IPR024402">
    <property type="entry name" value="DUF2726"/>
</dbReference>
<gene>
    <name evidence="4" type="ORF">N0B51_12745</name>
</gene>
<proteinExistence type="predicted"/>
<protein>
    <submittedName>
        <fullName evidence="4">DUF2726 domain-containing protein</fullName>
    </submittedName>
</protein>
<evidence type="ECO:0000313" key="5">
    <source>
        <dbReference type="Proteomes" id="UP001142648"/>
    </source>
</evidence>
<feature type="domain" description="DUF2726" evidence="3">
    <location>
        <begin position="96"/>
        <end position="211"/>
    </location>
</feature>
<feature type="region of interest" description="Disordered" evidence="1">
    <location>
        <begin position="220"/>
        <end position="242"/>
    </location>
</feature>
<evidence type="ECO:0000256" key="2">
    <source>
        <dbReference type="SAM" id="Phobius"/>
    </source>
</evidence>
<comment type="caution">
    <text evidence="4">The sequence shown here is derived from an EMBL/GenBank/DDBJ whole genome shotgun (WGS) entry which is preliminary data.</text>
</comment>
<dbReference type="EMBL" id="JAOAMV010000006">
    <property type="protein sequence ID" value="MCT2559845.1"/>
    <property type="molecule type" value="Genomic_DNA"/>
</dbReference>
<organism evidence="4 5">
    <name type="scientific">Tsuneonella litorea</name>
    <dbReference type="NCBI Taxonomy" id="2976475"/>
    <lineage>
        <taxon>Bacteria</taxon>
        <taxon>Pseudomonadati</taxon>
        <taxon>Pseudomonadota</taxon>
        <taxon>Alphaproteobacteria</taxon>
        <taxon>Sphingomonadales</taxon>
        <taxon>Erythrobacteraceae</taxon>
        <taxon>Tsuneonella</taxon>
    </lineage>
</organism>
<dbReference type="Pfam" id="PF10881">
    <property type="entry name" value="DUF2726"/>
    <property type="match status" value="1"/>
</dbReference>
<keyword evidence="2" id="KW-0812">Transmembrane</keyword>
<accession>A0A9X3AAE9</accession>
<feature type="transmembrane region" description="Helical" evidence="2">
    <location>
        <begin position="12"/>
        <end position="33"/>
    </location>
</feature>